<keyword evidence="2" id="KW-1185">Reference proteome</keyword>
<dbReference type="EMBL" id="JAUIRO010000003">
    <property type="protein sequence ID" value="KAK0722880.1"/>
    <property type="molecule type" value="Genomic_DNA"/>
</dbReference>
<dbReference type="RefSeq" id="XP_060298804.1">
    <property type="nucleotide sequence ID" value="XM_060433928.1"/>
</dbReference>
<gene>
    <name evidence="1" type="ORF">B0T26DRAFT_238780</name>
</gene>
<sequence length="52" mass="5662">MQDAVQPRAGPEKPPTSTPYWVGRMCFLWWPSPSSCPPGAVASHHEPVGDLC</sequence>
<evidence type="ECO:0000313" key="2">
    <source>
        <dbReference type="Proteomes" id="UP001172101"/>
    </source>
</evidence>
<evidence type="ECO:0000313" key="1">
    <source>
        <dbReference type="EMBL" id="KAK0722880.1"/>
    </source>
</evidence>
<name>A0AA40AVN6_9PEZI</name>
<protein>
    <submittedName>
        <fullName evidence="1">Uncharacterized protein</fullName>
    </submittedName>
</protein>
<comment type="caution">
    <text evidence="1">The sequence shown here is derived from an EMBL/GenBank/DDBJ whole genome shotgun (WGS) entry which is preliminary data.</text>
</comment>
<reference evidence="1" key="1">
    <citation type="submission" date="2023-06" db="EMBL/GenBank/DDBJ databases">
        <title>Genome-scale phylogeny and comparative genomics of the fungal order Sordariales.</title>
        <authorList>
            <consortium name="Lawrence Berkeley National Laboratory"/>
            <person name="Hensen N."/>
            <person name="Bonometti L."/>
            <person name="Westerberg I."/>
            <person name="Brannstrom I.O."/>
            <person name="Guillou S."/>
            <person name="Cros-Aarteil S."/>
            <person name="Calhoun S."/>
            <person name="Haridas S."/>
            <person name="Kuo A."/>
            <person name="Mondo S."/>
            <person name="Pangilinan J."/>
            <person name="Riley R."/>
            <person name="LaButti K."/>
            <person name="Andreopoulos B."/>
            <person name="Lipzen A."/>
            <person name="Chen C."/>
            <person name="Yanf M."/>
            <person name="Daum C."/>
            <person name="Ng V."/>
            <person name="Clum A."/>
            <person name="Steindorff A."/>
            <person name="Ohm R."/>
            <person name="Martin F."/>
            <person name="Silar P."/>
            <person name="Natvig D."/>
            <person name="Lalanne C."/>
            <person name="Gautier V."/>
            <person name="Ament-velasquez S.L."/>
            <person name="Kruys A."/>
            <person name="Hutchinson M.I."/>
            <person name="Powell A.J."/>
            <person name="Barry K."/>
            <person name="Miller A.N."/>
            <person name="Grigoriev I.V."/>
            <person name="Debuchy R."/>
            <person name="Gladieux P."/>
            <person name="Thoren M.H."/>
            <person name="Johannesson H."/>
        </authorList>
    </citation>
    <scope>NUCLEOTIDE SEQUENCE</scope>
    <source>
        <strain evidence="1">SMH2392-1A</strain>
    </source>
</reference>
<accession>A0AA40AVN6</accession>
<proteinExistence type="predicted"/>
<organism evidence="1 2">
    <name type="scientific">Lasiosphaeria miniovina</name>
    <dbReference type="NCBI Taxonomy" id="1954250"/>
    <lineage>
        <taxon>Eukaryota</taxon>
        <taxon>Fungi</taxon>
        <taxon>Dikarya</taxon>
        <taxon>Ascomycota</taxon>
        <taxon>Pezizomycotina</taxon>
        <taxon>Sordariomycetes</taxon>
        <taxon>Sordariomycetidae</taxon>
        <taxon>Sordariales</taxon>
        <taxon>Lasiosphaeriaceae</taxon>
        <taxon>Lasiosphaeria</taxon>
    </lineage>
</organism>
<dbReference type="AlphaFoldDB" id="A0AA40AVN6"/>
<dbReference type="GeneID" id="85317198"/>
<dbReference type="Proteomes" id="UP001172101">
    <property type="component" value="Unassembled WGS sequence"/>
</dbReference>